<keyword evidence="3" id="KW-1185">Reference proteome</keyword>
<evidence type="ECO:0000256" key="1">
    <source>
        <dbReference type="ARBA" id="ARBA00023125"/>
    </source>
</evidence>
<reference evidence="2 3" key="2">
    <citation type="submission" date="2024-06" db="EMBL/GenBank/DDBJ databases">
        <title>Caproicibacterium argilliputei sp. nov, a novel caproic acid producing anaerobic bacterium isolated from pit mud.</title>
        <authorList>
            <person name="Xia S."/>
        </authorList>
    </citation>
    <scope>NUCLEOTIDE SEQUENCE [LARGE SCALE GENOMIC DNA]</scope>
    <source>
        <strain evidence="2 3">ZCY20-5</strain>
    </source>
</reference>
<dbReference type="Gene3D" id="1.10.10.10">
    <property type="entry name" value="Winged helix-like DNA-binding domain superfamily/Winged helix DNA-binding domain"/>
    <property type="match status" value="1"/>
</dbReference>
<dbReference type="Pfam" id="PF02082">
    <property type="entry name" value="Rrf2"/>
    <property type="match status" value="1"/>
</dbReference>
<sequence length="145" mass="15790">MKLSTRSRYALEGMLYLAVYGEGRPVPVKEISRETGISTAYLEQIFFLLKKAGLTATVRGSHGGFVPARPLQEITAGMIVRTIDGEISPVNCVSNPEECAPDRMADCPTRPLWVKAAEAISGTLDALTLKDLRCGFLKESEAEKT</sequence>
<dbReference type="PANTHER" id="PTHR33221">
    <property type="entry name" value="WINGED HELIX-TURN-HELIX TRANSCRIPTIONAL REGULATOR, RRF2 FAMILY"/>
    <property type="match status" value="1"/>
</dbReference>
<dbReference type="AlphaFoldDB" id="A0AA97D6H6"/>
<keyword evidence="1" id="KW-0238">DNA-binding</keyword>
<dbReference type="Proteomes" id="UP001300604">
    <property type="component" value="Chromosome"/>
</dbReference>
<dbReference type="EMBL" id="CP135996">
    <property type="protein sequence ID" value="WOC31234.1"/>
    <property type="molecule type" value="Genomic_DNA"/>
</dbReference>
<name>A0AA97D6H6_9FIRM</name>
<dbReference type="PROSITE" id="PS51197">
    <property type="entry name" value="HTH_RRF2_2"/>
    <property type="match status" value="1"/>
</dbReference>
<reference evidence="3" key="1">
    <citation type="submission" date="2024-06" db="EMBL/GenBank/DDBJ databases">
        <title>Caproicibacterium argilliputei sp. nov, a novel caproic acid producing anaerobic bacterium isolated from pit mud.</title>
        <authorList>
            <person name="Zeng C."/>
        </authorList>
    </citation>
    <scope>NUCLEOTIDE SEQUENCE [LARGE SCALE GENOMIC DNA]</scope>
    <source>
        <strain evidence="3">ZCY20-5</strain>
    </source>
</reference>
<dbReference type="SUPFAM" id="SSF46785">
    <property type="entry name" value="Winged helix' DNA-binding domain"/>
    <property type="match status" value="1"/>
</dbReference>
<proteinExistence type="predicted"/>
<organism evidence="2 3">
    <name type="scientific">Caproicibacterium argilliputei</name>
    <dbReference type="NCBI Taxonomy" id="3030016"/>
    <lineage>
        <taxon>Bacteria</taxon>
        <taxon>Bacillati</taxon>
        <taxon>Bacillota</taxon>
        <taxon>Clostridia</taxon>
        <taxon>Eubacteriales</taxon>
        <taxon>Oscillospiraceae</taxon>
        <taxon>Caproicibacterium</taxon>
    </lineage>
</organism>
<dbReference type="InterPro" id="IPR036388">
    <property type="entry name" value="WH-like_DNA-bd_sf"/>
</dbReference>
<evidence type="ECO:0000313" key="3">
    <source>
        <dbReference type="Proteomes" id="UP001300604"/>
    </source>
</evidence>
<dbReference type="GO" id="GO:0005829">
    <property type="term" value="C:cytosol"/>
    <property type="evidence" value="ECO:0007669"/>
    <property type="project" value="TreeGrafter"/>
</dbReference>
<dbReference type="GO" id="GO:0003700">
    <property type="term" value="F:DNA-binding transcription factor activity"/>
    <property type="evidence" value="ECO:0007669"/>
    <property type="project" value="TreeGrafter"/>
</dbReference>
<dbReference type="InterPro" id="IPR036390">
    <property type="entry name" value="WH_DNA-bd_sf"/>
</dbReference>
<protein>
    <submittedName>
        <fullName evidence="2">Rrf2 family transcriptional regulator</fullName>
    </submittedName>
</protein>
<reference evidence="3" key="3">
    <citation type="submission" date="2024-06" db="EMBL/GenBank/DDBJ databases">
        <authorList>
            <person name="Zeng C."/>
        </authorList>
    </citation>
    <scope>NUCLEOTIDE SEQUENCE [LARGE SCALE GENOMIC DNA]</scope>
    <source>
        <strain evidence="3">ZCY20-5</strain>
    </source>
</reference>
<dbReference type="GO" id="GO:0003677">
    <property type="term" value="F:DNA binding"/>
    <property type="evidence" value="ECO:0007669"/>
    <property type="project" value="UniProtKB-KW"/>
</dbReference>
<dbReference type="InterPro" id="IPR000944">
    <property type="entry name" value="Tscrpt_reg_Rrf2"/>
</dbReference>
<dbReference type="KEGG" id="carl:PXC00_08345"/>
<dbReference type="RefSeq" id="WP_275843960.1">
    <property type="nucleotide sequence ID" value="NZ_CP135996.1"/>
</dbReference>
<dbReference type="NCBIfam" id="TIGR00738">
    <property type="entry name" value="rrf2_super"/>
    <property type="match status" value="1"/>
</dbReference>
<dbReference type="PANTHER" id="PTHR33221:SF5">
    <property type="entry name" value="HTH-TYPE TRANSCRIPTIONAL REGULATOR ISCR"/>
    <property type="match status" value="1"/>
</dbReference>
<evidence type="ECO:0000313" key="2">
    <source>
        <dbReference type="EMBL" id="WOC31234.1"/>
    </source>
</evidence>
<gene>
    <name evidence="2" type="ORF">PXC00_08345</name>
</gene>
<accession>A0AA97D6H6</accession>